<keyword evidence="2" id="KW-1185">Reference proteome</keyword>
<sequence>MTKTVTLSQAQEVIAAALHRADEIDQPVNVAVVDAGGNLVAHVRQDDAWIGSIDISIDKAWTARAFDISTGDLAEYAQPDTQFFGIQNTNRGRVTVFAGGIPLRDDGHVIGAIGVSGGSGEQDQTIAQAGLEALSAHR</sequence>
<evidence type="ECO:0000313" key="1">
    <source>
        <dbReference type="EMBL" id="GAC69471.1"/>
    </source>
</evidence>
<dbReference type="AlphaFoldDB" id="M0QMG5"/>
<evidence type="ECO:0008006" key="3">
    <source>
        <dbReference type="Google" id="ProtNLM"/>
    </source>
</evidence>
<dbReference type="InterPro" id="IPR038084">
    <property type="entry name" value="PduO/GlcC-like_sf"/>
</dbReference>
<gene>
    <name evidence="1" type="ORF">GS4_25_00420</name>
</gene>
<dbReference type="Pfam" id="PF03928">
    <property type="entry name" value="HbpS-like"/>
    <property type="match status" value="1"/>
</dbReference>
<protein>
    <recommendedName>
        <fullName evidence="3">Heme-binding protein</fullName>
    </recommendedName>
</protein>
<evidence type="ECO:0000313" key="2">
    <source>
        <dbReference type="Proteomes" id="UP000011666"/>
    </source>
</evidence>
<accession>M0QMG5</accession>
<dbReference type="OrthoDB" id="9778896at2"/>
<reference evidence="1 2" key="1">
    <citation type="submission" date="2013-01" db="EMBL/GenBank/DDBJ databases">
        <title>Whole genome shotgun sequence of Gordonia soli NBRC 108243.</title>
        <authorList>
            <person name="Isaki-Nakamura S."/>
            <person name="Hosoyama A."/>
            <person name="Tsuchikane K."/>
            <person name="Ando Y."/>
            <person name="Baba S."/>
            <person name="Ohji S."/>
            <person name="Hamada M."/>
            <person name="Tamura T."/>
            <person name="Yamazoe A."/>
            <person name="Yamazaki S."/>
            <person name="Fujita N."/>
        </authorList>
    </citation>
    <scope>NUCLEOTIDE SEQUENCE [LARGE SCALE GENOMIC DNA]</scope>
    <source>
        <strain evidence="1 2">NBRC 108243</strain>
    </source>
</reference>
<dbReference type="InterPro" id="IPR005624">
    <property type="entry name" value="PduO/GlcC-like"/>
</dbReference>
<dbReference type="PANTHER" id="PTHR34309:SF1">
    <property type="entry name" value="PROTEIN GLCG"/>
    <property type="match status" value="1"/>
</dbReference>
<proteinExistence type="predicted"/>
<dbReference type="EMBL" id="BANX01000025">
    <property type="protein sequence ID" value="GAC69471.1"/>
    <property type="molecule type" value="Genomic_DNA"/>
</dbReference>
<comment type="caution">
    <text evidence="1">The sequence shown here is derived from an EMBL/GenBank/DDBJ whole genome shotgun (WGS) entry which is preliminary data.</text>
</comment>
<dbReference type="eggNOG" id="COG3193">
    <property type="taxonomic scope" value="Bacteria"/>
</dbReference>
<name>M0QMG5_9ACTN</name>
<dbReference type="Proteomes" id="UP000011666">
    <property type="component" value="Unassembled WGS sequence"/>
</dbReference>
<dbReference type="STRING" id="1223545.GS4_25_00420"/>
<dbReference type="Gene3D" id="3.30.450.150">
    <property type="entry name" value="Haem-degrading domain"/>
    <property type="match status" value="1"/>
</dbReference>
<dbReference type="InterPro" id="IPR052517">
    <property type="entry name" value="GlcG_carb_metab_protein"/>
</dbReference>
<dbReference type="SUPFAM" id="SSF143744">
    <property type="entry name" value="GlcG-like"/>
    <property type="match status" value="1"/>
</dbReference>
<organism evidence="1 2">
    <name type="scientific">Gordonia soli NBRC 108243</name>
    <dbReference type="NCBI Taxonomy" id="1223545"/>
    <lineage>
        <taxon>Bacteria</taxon>
        <taxon>Bacillati</taxon>
        <taxon>Actinomycetota</taxon>
        <taxon>Actinomycetes</taxon>
        <taxon>Mycobacteriales</taxon>
        <taxon>Gordoniaceae</taxon>
        <taxon>Gordonia</taxon>
    </lineage>
</organism>
<dbReference type="RefSeq" id="WP_007622573.1">
    <property type="nucleotide sequence ID" value="NZ_BANX01000025.1"/>
</dbReference>
<dbReference type="PANTHER" id="PTHR34309">
    <property type="entry name" value="SLR1406 PROTEIN"/>
    <property type="match status" value="1"/>
</dbReference>